<dbReference type="Proteomes" id="UP000829398">
    <property type="component" value="Chromosome 6"/>
</dbReference>
<comment type="caution">
    <text evidence="1">The sequence shown here is derived from an EMBL/GenBank/DDBJ whole genome shotgun (WGS) entry which is preliminary data.</text>
</comment>
<protein>
    <submittedName>
        <fullName evidence="1">Protein PLANT CADMIUM RESISTANCE 10</fullName>
    </submittedName>
</protein>
<reference evidence="2" key="1">
    <citation type="journal article" date="2023" name="Hortic. Res.">
        <title>A chromosome-level phased genome enabling allele-level studies in sweet orange: a case study on citrus Huanglongbing tolerance.</title>
        <authorList>
            <person name="Wu B."/>
            <person name="Yu Q."/>
            <person name="Deng Z."/>
            <person name="Duan Y."/>
            <person name="Luo F."/>
            <person name="Gmitter F. Jr."/>
        </authorList>
    </citation>
    <scope>NUCLEOTIDE SEQUENCE [LARGE SCALE GENOMIC DNA]</scope>
    <source>
        <strain evidence="2">cv. Valencia</strain>
    </source>
</reference>
<evidence type="ECO:0000313" key="1">
    <source>
        <dbReference type="EMBL" id="KAH9737211.1"/>
    </source>
</evidence>
<evidence type="ECO:0000313" key="2">
    <source>
        <dbReference type="Proteomes" id="UP000829398"/>
    </source>
</evidence>
<organism evidence="1 2">
    <name type="scientific">Citrus sinensis</name>
    <name type="common">Sweet orange</name>
    <name type="synonym">Citrus aurantium var. sinensis</name>
    <dbReference type="NCBI Taxonomy" id="2711"/>
    <lineage>
        <taxon>Eukaryota</taxon>
        <taxon>Viridiplantae</taxon>
        <taxon>Streptophyta</taxon>
        <taxon>Embryophyta</taxon>
        <taxon>Tracheophyta</taxon>
        <taxon>Spermatophyta</taxon>
        <taxon>Magnoliopsida</taxon>
        <taxon>eudicotyledons</taxon>
        <taxon>Gunneridae</taxon>
        <taxon>Pentapetalae</taxon>
        <taxon>rosids</taxon>
        <taxon>malvids</taxon>
        <taxon>Sapindales</taxon>
        <taxon>Rutaceae</taxon>
        <taxon>Aurantioideae</taxon>
        <taxon>Citrus</taxon>
    </lineage>
</organism>
<dbReference type="EMBL" id="CM039175">
    <property type="protein sequence ID" value="KAH9737211.1"/>
    <property type="molecule type" value="Genomic_DNA"/>
</dbReference>
<accession>A0ACB8JXH6</accession>
<gene>
    <name evidence="1" type="ORF">KPL71_018370</name>
</gene>
<name>A0ACB8JXH6_CITSI</name>
<keyword evidence="2" id="KW-1185">Reference proteome</keyword>
<proteinExistence type="predicted"/>
<sequence length="153" mass="16784">MTSQSGYVPPPYIPLGQSDSGLEIVPQKEDLSDPRHPSAGPVQWSSGICACFDDMQSCFIGLFCPWYLFGKNAEFLGSGTFTGSCLTHFITWAFVNTEAPCGDFVTHFFCHLCAICQEYREIRERSSDANPPDLSLAVVTVPPTQTMESGSEQ</sequence>